<dbReference type="InterPro" id="IPR005467">
    <property type="entry name" value="His_kinase_dom"/>
</dbReference>
<evidence type="ECO:0000256" key="14">
    <source>
        <dbReference type="ARBA" id="ARBA00023026"/>
    </source>
</evidence>
<dbReference type="InterPro" id="IPR001789">
    <property type="entry name" value="Sig_transdc_resp-reg_receiver"/>
</dbReference>
<feature type="modified residue" description="4-aspartylphosphate" evidence="21">
    <location>
        <position position="844"/>
    </location>
</feature>
<dbReference type="PROSITE" id="PS50110">
    <property type="entry name" value="RESPONSE_REGULATORY"/>
    <property type="match status" value="1"/>
</dbReference>
<comment type="caution">
    <text evidence="26">The sequence shown here is derived from an EMBL/GenBank/DDBJ whole genome shotgun (WGS) entry which is preliminary data.</text>
</comment>
<evidence type="ECO:0000256" key="4">
    <source>
        <dbReference type="ARBA" id="ARBA00022475"/>
    </source>
</evidence>
<dbReference type="PROSITE" id="PS50894">
    <property type="entry name" value="HPT"/>
    <property type="match status" value="1"/>
</dbReference>
<evidence type="ECO:0000256" key="5">
    <source>
        <dbReference type="ARBA" id="ARBA00022553"/>
    </source>
</evidence>
<keyword evidence="14" id="KW-0843">Virulence</keyword>
<dbReference type="Pfam" id="PF00512">
    <property type="entry name" value="HisKA"/>
    <property type="match status" value="1"/>
</dbReference>
<dbReference type="InterPro" id="IPR036890">
    <property type="entry name" value="HATPase_C_sf"/>
</dbReference>
<evidence type="ECO:0000256" key="2">
    <source>
        <dbReference type="ARBA" id="ARBA00004651"/>
    </source>
</evidence>
<dbReference type="EC" id="2.7.13.3" evidence="3"/>
<reference evidence="26 27" key="1">
    <citation type="submission" date="2019-10" db="EMBL/GenBank/DDBJ databases">
        <title>Glaciimonas soli sp. nov., a psychrophilic bacterium isolated from the forest soil of a high elevation mountain in Taiwan.</title>
        <authorList>
            <person name="Wang L.-T."/>
            <person name="Shieh W.Y."/>
        </authorList>
    </citation>
    <scope>NUCLEOTIDE SEQUENCE [LARGE SCALE GENOMIC DNA]</scope>
    <source>
        <strain evidence="26 27">GS1</strain>
    </source>
</reference>
<dbReference type="GO" id="GO:0005524">
    <property type="term" value="F:ATP binding"/>
    <property type="evidence" value="ECO:0007669"/>
    <property type="project" value="UniProtKB-KW"/>
</dbReference>
<dbReference type="GO" id="GO:0000155">
    <property type="term" value="F:phosphorelay sensor kinase activity"/>
    <property type="evidence" value="ECO:0007669"/>
    <property type="project" value="InterPro"/>
</dbReference>
<dbReference type="Gene3D" id="1.20.120.160">
    <property type="entry name" value="HPT domain"/>
    <property type="match status" value="1"/>
</dbReference>
<dbReference type="FunFam" id="3.30.565.10:FF:000010">
    <property type="entry name" value="Sensor histidine kinase RcsC"/>
    <property type="match status" value="1"/>
</dbReference>
<evidence type="ECO:0000256" key="11">
    <source>
        <dbReference type="ARBA" id="ARBA00022840"/>
    </source>
</evidence>
<feature type="domain" description="Response regulatory" evidence="24">
    <location>
        <begin position="795"/>
        <end position="909"/>
    </location>
</feature>
<evidence type="ECO:0000256" key="6">
    <source>
        <dbReference type="ARBA" id="ARBA00022679"/>
    </source>
</evidence>
<dbReference type="Gene3D" id="3.40.50.2300">
    <property type="match status" value="1"/>
</dbReference>
<evidence type="ECO:0000256" key="21">
    <source>
        <dbReference type="PROSITE-ProRule" id="PRU00169"/>
    </source>
</evidence>
<keyword evidence="7 22" id="KW-0812">Transmembrane</keyword>
<evidence type="ECO:0000256" key="3">
    <source>
        <dbReference type="ARBA" id="ARBA00012438"/>
    </source>
</evidence>
<evidence type="ECO:0000256" key="19">
    <source>
        <dbReference type="ARBA" id="ARBA00070152"/>
    </source>
</evidence>
<dbReference type="EMBL" id="WINI01000008">
    <property type="protein sequence ID" value="MQR02235.1"/>
    <property type="molecule type" value="Genomic_DNA"/>
</dbReference>
<evidence type="ECO:0000259" key="25">
    <source>
        <dbReference type="PROSITE" id="PS50894"/>
    </source>
</evidence>
<dbReference type="InterPro" id="IPR036641">
    <property type="entry name" value="HPT_dom_sf"/>
</dbReference>
<evidence type="ECO:0000256" key="17">
    <source>
        <dbReference type="ARBA" id="ARBA00064003"/>
    </source>
</evidence>
<feature type="modified residue" description="Phosphohistidine" evidence="20">
    <location>
        <position position="971"/>
    </location>
</feature>
<dbReference type="SUPFAM" id="SSF47226">
    <property type="entry name" value="Histidine-containing phosphotransfer domain, HPT domain"/>
    <property type="match status" value="1"/>
</dbReference>
<keyword evidence="9" id="KW-0547">Nucleotide-binding</keyword>
<gene>
    <name evidence="26" type="ORF">GEV47_16285</name>
</gene>
<dbReference type="SUPFAM" id="SSF47384">
    <property type="entry name" value="Homodimeric domain of signal transducing histidine kinase"/>
    <property type="match status" value="1"/>
</dbReference>
<feature type="transmembrane region" description="Helical" evidence="22">
    <location>
        <begin position="20"/>
        <end position="42"/>
    </location>
</feature>
<dbReference type="PRINTS" id="PR00344">
    <property type="entry name" value="BCTRLSENSOR"/>
</dbReference>
<dbReference type="SMART" id="SM00388">
    <property type="entry name" value="HisKA"/>
    <property type="match status" value="1"/>
</dbReference>
<evidence type="ECO:0000256" key="10">
    <source>
        <dbReference type="ARBA" id="ARBA00022777"/>
    </source>
</evidence>
<keyword evidence="10" id="KW-0418">Kinase</keyword>
<dbReference type="Pfam" id="PF01627">
    <property type="entry name" value="Hpt"/>
    <property type="match status" value="1"/>
</dbReference>
<dbReference type="FunFam" id="1.10.287.130:FF:000002">
    <property type="entry name" value="Two-component osmosensing histidine kinase"/>
    <property type="match status" value="1"/>
</dbReference>
<dbReference type="InterPro" id="IPR004358">
    <property type="entry name" value="Sig_transdc_His_kin-like_C"/>
</dbReference>
<sequence>MAAEQKNRVLKLLGRYQRTLLFGGGAVLSLVIVLLGALDAWMQVKDNIADSRTVVQQPAEAIRRIVLIRQTYLRGVAYSAEVRWKETPKSYKKFISTLAAQGGRGILPISEPGERVFIMTTGAGQSTQAASQSLNRYLAITEVFCNFSNDSLLLRKANTIESNSAYIYAPDNSFVAIYPYSKIRNIPEKQAEQVTAAQIQRITARFGNFKDADVNQRLLASRATIWLPPMPGPADGENIIAMVQPAFANGVPFLIFSSNISTSVMQNILNQAPPNSELAILDQKHHILLETEQTKEAGASLATQLVNSPAWHSNVPLSTPFSYQYTHGIFSTTRELSDLGWTLMYAYSWRTIFSELKTELISIMAAVLLTLALLWTFLLLFNRKVLTPLYHSSQRVFESENLNRTIINTAPVGLALLTAADGTILLQNDVMSAYASRLHDVSLSQKLMQTYRQKVSSSGSINAAEKDSALNIQEVPIAFATEHGNTTHLLANIVETRYQGIDTLLCAFTDITAGKQIEQKLEEARQAANDANSAKSTFLATMSHEIRTPLNAILGNLELLGHAPLSIEQDERLGIITASSNSLLSIINDILDLSKVESRQMILEQVPFALTTIFQDVVAIFTTIATSKGIRLSCIVEPEIAPLYRGDPTRLRQIVTNLVSNAIKFTSAGGVIINVYSGTAVNAETGVAMIVIRVSDTGIGIAQTSVSTLFDAYMQADNSINRRFGGTGLGLALCQRLTQLMGGTITVESTLNVGSTFTVTLPLHIAQAGDEIATVDHVSAISDGNEEEDEYAAITVLVAEDHPFNRTLLRDQLTLLGCEADIVENGLEALRAFGEEDYDIVLTDLNMPVMSGYALATCLRDQRNTIPIIAISAHTTPEERQRCIEVGITDIVIKPISLMALDKVLHKYIPRYSNKKIHQGVTLAPAAISQKHTPFTQDMITLLHNTTAKSLVAIRHAITQQDSALAKSEFHSIKGAFAMAKMPEVAQLCQRMEGFSRSDDWAQILSAMPELETAIHSALAALAENI</sequence>
<dbReference type="Gene3D" id="3.30.565.10">
    <property type="entry name" value="Histidine kinase-like ATPase, C-terminal domain"/>
    <property type="match status" value="1"/>
</dbReference>
<evidence type="ECO:0000259" key="24">
    <source>
        <dbReference type="PROSITE" id="PS50110"/>
    </source>
</evidence>
<evidence type="ECO:0000313" key="26">
    <source>
        <dbReference type="EMBL" id="MQR02235.1"/>
    </source>
</evidence>
<dbReference type="PANTHER" id="PTHR45339:SF1">
    <property type="entry name" value="HYBRID SIGNAL TRANSDUCTION HISTIDINE KINASE J"/>
    <property type="match status" value="1"/>
</dbReference>
<evidence type="ECO:0000256" key="8">
    <source>
        <dbReference type="ARBA" id="ARBA00022729"/>
    </source>
</evidence>
<dbReference type="AlphaFoldDB" id="A0A843YRQ4"/>
<evidence type="ECO:0000256" key="9">
    <source>
        <dbReference type="ARBA" id="ARBA00022741"/>
    </source>
</evidence>
<dbReference type="Pfam" id="PF02518">
    <property type="entry name" value="HATPase_c"/>
    <property type="match status" value="1"/>
</dbReference>
<keyword evidence="6" id="KW-0808">Transferase</keyword>
<evidence type="ECO:0000256" key="22">
    <source>
        <dbReference type="SAM" id="Phobius"/>
    </source>
</evidence>
<keyword evidence="12 22" id="KW-1133">Transmembrane helix</keyword>
<dbReference type="InterPro" id="IPR003661">
    <property type="entry name" value="HisK_dim/P_dom"/>
</dbReference>
<accession>A0A843YRQ4</accession>
<dbReference type="InterPro" id="IPR036097">
    <property type="entry name" value="HisK_dim/P_sf"/>
</dbReference>
<dbReference type="CDD" id="cd16922">
    <property type="entry name" value="HATPase_EvgS-ArcB-TorS-like"/>
    <property type="match status" value="1"/>
</dbReference>
<evidence type="ECO:0000259" key="23">
    <source>
        <dbReference type="PROSITE" id="PS50109"/>
    </source>
</evidence>
<dbReference type="SMART" id="SM00073">
    <property type="entry name" value="HPT"/>
    <property type="match status" value="1"/>
</dbReference>
<dbReference type="PANTHER" id="PTHR45339">
    <property type="entry name" value="HYBRID SIGNAL TRANSDUCTION HISTIDINE KINASE J"/>
    <property type="match status" value="1"/>
</dbReference>
<dbReference type="InterPro" id="IPR011006">
    <property type="entry name" value="CheY-like_superfamily"/>
</dbReference>
<dbReference type="GO" id="GO:0005886">
    <property type="term" value="C:plasma membrane"/>
    <property type="evidence" value="ECO:0007669"/>
    <property type="project" value="UniProtKB-SubCell"/>
</dbReference>
<comment type="subunit">
    <text evidence="17">At low DSF concentrations, interacts with RpfF.</text>
</comment>
<dbReference type="SMART" id="SM00448">
    <property type="entry name" value="REC"/>
    <property type="match status" value="1"/>
</dbReference>
<keyword evidence="8" id="KW-0732">Signal</keyword>
<dbReference type="Proteomes" id="UP000451565">
    <property type="component" value="Unassembled WGS sequence"/>
</dbReference>
<dbReference type="PROSITE" id="PS50109">
    <property type="entry name" value="HIS_KIN"/>
    <property type="match status" value="1"/>
</dbReference>
<dbReference type="OrthoDB" id="5468482at2"/>
<keyword evidence="5 21" id="KW-0597">Phosphoprotein</keyword>
<dbReference type="InterPro" id="IPR008207">
    <property type="entry name" value="Sig_transdc_His_kin_Hpt_dom"/>
</dbReference>
<keyword evidence="13" id="KW-0902">Two-component regulatory system</keyword>
<evidence type="ECO:0000256" key="16">
    <source>
        <dbReference type="ARBA" id="ARBA00058004"/>
    </source>
</evidence>
<keyword evidence="11" id="KW-0067">ATP-binding</keyword>
<dbReference type="InterPro" id="IPR003594">
    <property type="entry name" value="HATPase_dom"/>
</dbReference>
<dbReference type="Pfam" id="PF00072">
    <property type="entry name" value="Response_reg"/>
    <property type="match status" value="1"/>
</dbReference>
<feature type="domain" description="Histidine kinase" evidence="23">
    <location>
        <begin position="541"/>
        <end position="765"/>
    </location>
</feature>
<evidence type="ECO:0000256" key="18">
    <source>
        <dbReference type="ARBA" id="ARBA00068150"/>
    </source>
</evidence>
<feature type="domain" description="HPt" evidence="25">
    <location>
        <begin position="932"/>
        <end position="1026"/>
    </location>
</feature>
<dbReference type="Gene3D" id="1.10.287.130">
    <property type="match status" value="1"/>
</dbReference>
<evidence type="ECO:0000313" key="27">
    <source>
        <dbReference type="Proteomes" id="UP000451565"/>
    </source>
</evidence>
<protein>
    <recommendedName>
        <fullName evidence="18">Sensory/regulatory protein RpfC</fullName>
        <ecNumber evidence="3">2.7.13.3</ecNumber>
    </recommendedName>
    <alternativeName>
        <fullName evidence="19">Virulence sensor protein BvgS</fullName>
    </alternativeName>
</protein>
<evidence type="ECO:0000256" key="13">
    <source>
        <dbReference type="ARBA" id="ARBA00023012"/>
    </source>
</evidence>
<dbReference type="SUPFAM" id="SSF55874">
    <property type="entry name" value="ATPase domain of HSP90 chaperone/DNA topoisomerase II/histidine kinase"/>
    <property type="match status" value="1"/>
</dbReference>
<comment type="subcellular location">
    <subcellularLocation>
        <location evidence="2">Cell membrane</location>
        <topology evidence="2">Multi-pass membrane protein</topology>
    </subcellularLocation>
</comment>
<dbReference type="RefSeq" id="WP_153235845.1">
    <property type="nucleotide sequence ID" value="NZ_WINI01000008.1"/>
</dbReference>
<dbReference type="SMART" id="SM00387">
    <property type="entry name" value="HATPase_c"/>
    <property type="match status" value="1"/>
</dbReference>
<organism evidence="26 27">
    <name type="scientific">Glaciimonas soli</name>
    <dbReference type="NCBI Taxonomy" id="2590999"/>
    <lineage>
        <taxon>Bacteria</taxon>
        <taxon>Pseudomonadati</taxon>
        <taxon>Pseudomonadota</taxon>
        <taxon>Betaproteobacteria</taxon>
        <taxon>Burkholderiales</taxon>
        <taxon>Oxalobacteraceae</taxon>
        <taxon>Glaciimonas</taxon>
    </lineage>
</organism>
<keyword evidence="27" id="KW-1185">Reference proteome</keyword>
<dbReference type="SUPFAM" id="SSF52172">
    <property type="entry name" value="CheY-like"/>
    <property type="match status" value="1"/>
</dbReference>
<comment type="catalytic activity">
    <reaction evidence="1">
        <text>ATP + protein L-histidine = ADP + protein N-phospho-L-histidine.</text>
        <dbReference type="EC" id="2.7.13.3"/>
    </reaction>
</comment>
<evidence type="ECO:0000256" key="15">
    <source>
        <dbReference type="ARBA" id="ARBA00023136"/>
    </source>
</evidence>
<keyword evidence="15 22" id="KW-0472">Membrane</keyword>
<proteinExistence type="predicted"/>
<dbReference type="CDD" id="cd00082">
    <property type="entry name" value="HisKA"/>
    <property type="match status" value="1"/>
</dbReference>
<comment type="function">
    <text evidence="16">Member of the two-component regulatory system BvgS/BvgA. Phosphorylates BvgA via a four-step phosphorelay in response to environmental signals.</text>
</comment>
<keyword evidence="4" id="KW-1003">Cell membrane</keyword>
<dbReference type="Gene3D" id="3.30.450.20">
    <property type="entry name" value="PAS domain"/>
    <property type="match status" value="1"/>
</dbReference>
<evidence type="ECO:0000256" key="7">
    <source>
        <dbReference type="ARBA" id="ARBA00022692"/>
    </source>
</evidence>
<feature type="transmembrane region" description="Helical" evidence="22">
    <location>
        <begin position="360"/>
        <end position="381"/>
    </location>
</feature>
<evidence type="ECO:0000256" key="20">
    <source>
        <dbReference type="PROSITE-ProRule" id="PRU00110"/>
    </source>
</evidence>
<evidence type="ECO:0000256" key="1">
    <source>
        <dbReference type="ARBA" id="ARBA00000085"/>
    </source>
</evidence>
<evidence type="ECO:0000256" key="12">
    <source>
        <dbReference type="ARBA" id="ARBA00022989"/>
    </source>
</evidence>
<name>A0A843YRQ4_9BURK</name>
<dbReference type="CDD" id="cd17546">
    <property type="entry name" value="REC_hyHK_CKI1_RcsC-like"/>
    <property type="match status" value="1"/>
</dbReference>